<evidence type="ECO:0000313" key="6">
    <source>
        <dbReference type="Proteomes" id="UP001341281"/>
    </source>
</evidence>
<dbReference type="Gene3D" id="2.160.20.10">
    <property type="entry name" value="Single-stranded right-handed beta-helix, Pectin lyase-like"/>
    <property type="match status" value="1"/>
</dbReference>
<evidence type="ECO:0000256" key="3">
    <source>
        <dbReference type="ARBA" id="ARBA00023085"/>
    </source>
</evidence>
<evidence type="ECO:0000259" key="4">
    <source>
        <dbReference type="Pfam" id="PF01095"/>
    </source>
</evidence>
<protein>
    <recommendedName>
        <fullName evidence="4">Pectinesterase catalytic domain-containing protein</fullName>
    </recommendedName>
</protein>
<evidence type="ECO:0000256" key="1">
    <source>
        <dbReference type="ARBA" id="ARBA00005184"/>
    </source>
</evidence>
<keyword evidence="6" id="KW-1185">Reference proteome</keyword>
<keyword evidence="3" id="KW-0063">Aspartyl esterase</keyword>
<comment type="pathway">
    <text evidence="1">Glycan metabolism; pectin degradation; 2-dehydro-3-deoxy-D-gluconate from pectin: step 1/5.</text>
</comment>
<dbReference type="EMBL" id="CP144749">
    <property type="protein sequence ID" value="WVZ73477.1"/>
    <property type="molecule type" value="Genomic_DNA"/>
</dbReference>
<keyword evidence="2" id="KW-0378">Hydrolase</keyword>
<dbReference type="InterPro" id="IPR011050">
    <property type="entry name" value="Pectin_lyase_fold/virulence"/>
</dbReference>
<reference evidence="5 6" key="1">
    <citation type="submission" date="2024-02" db="EMBL/GenBank/DDBJ databases">
        <title>High-quality chromosome-scale genome assembly of Pensacola bahiagrass (Paspalum notatum Flugge var. saurae).</title>
        <authorList>
            <person name="Vega J.M."/>
            <person name="Podio M."/>
            <person name="Orjuela J."/>
            <person name="Siena L.A."/>
            <person name="Pessino S.C."/>
            <person name="Combes M.C."/>
            <person name="Mariac C."/>
            <person name="Albertini E."/>
            <person name="Pupilli F."/>
            <person name="Ortiz J.P.A."/>
            <person name="Leblanc O."/>
        </authorList>
    </citation>
    <scope>NUCLEOTIDE SEQUENCE [LARGE SCALE GENOMIC DNA]</scope>
    <source>
        <strain evidence="5">R1</strain>
        <tissue evidence="5">Leaf</tissue>
    </source>
</reference>
<name>A0AAQ3TJR5_PASNO</name>
<evidence type="ECO:0000256" key="2">
    <source>
        <dbReference type="ARBA" id="ARBA00022801"/>
    </source>
</evidence>
<accession>A0AAQ3TJR5</accession>
<dbReference type="PANTHER" id="PTHR31707">
    <property type="entry name" value="PECTINESTERASE"/>
    <property type="match status" value="1"/>
</dbReference>
<dbReference type="InterPro" id="IPR000070">
    <property type="entry name" value="Pectinesterase_cat"/>
</dbReference>
<dbReference type="GO" id="GO:0030599">
    <property type="term" value="F:pectinesterase activity"/>
    <property type="evidence" value="ECO:0007669"/>
    <property type="project" value="InterPro"/>
</dbReference>
<dbReference type="GO" id="GO:0042545">
    <property type="term" value="P:cell wall modification"/>
    <property type="evidence" value="ECO:0007669"/>
    <property type="project" value="InterPro"/>
</dbReference>
<proteinExistence type="predicted"/>
<feature type="domain" description="Pectinesterase catalytic" evidence="4">
    <location>
        <begin position="29"/>
        <end position="129"/>
    </location>
</feature>
<sequence>MGTTFPSWLSEHDRRLLVSPATDTVTPEAVVALDGSGTHRSINKAVAAVTAPVRRATTEKVIYVKAGRCQESVSISYRQEGVMLMGDGKGKTIIEGHKSVAAGYTTYSSSATVVCVDDAAAMGAGFIAKG</sequence>
<dbReference type="AlphaFoldDB" id="A0AAQ3TJR5"/>
<dbReference type="InterPro" id="IPR012334">
    <property type="entry name" value="Pectin_lyas_fold"/>
</dbReference>
<gene>
    <name evidence="5" type="ORF">U9M48_021778</name>
</gene>
<dbReference type="Pfam" id="PF01095">
    <property type="entry name" value="Pectinesterase"/>
    <property type="match status" value="1"/>
</dbReference>
<dbReference type="SUPFAM" id="SSF51126">
    <property type="entry name" value="Pectin lyase-like"/>
    <property type="match status" value="1"/>
</dbReference>
<dbReference type="Proteomes" id="UP001341281">
    <property type="component" value="Chromosome 05"/>
</dbReference>
<evidence type="ECO:0000313" key="5">
    <source>
        <dbReference type="EMBL" id="WVZ73477.1"/>
    </source>
</evidence>
<organism evidence="5 6">
    <name type="scientific">Paspalum notatum var. saurae</name>
    <dbReference type="NCBI Taxonomy" id="547442"/>
    <lineage>
        <taxon>Eukaryota</taxon>
        <taxon>Viridiplantae</taxon>
        <taxon>Streptophyta</taxon>
        <taxon>Embryophyta</taxon>
        <taxon>Tracheophyta</taxon>
        <taxon>Spermatophyta</taxon>
        <taxon>Magnoliopsida</taxon>
        <taxon>Liliopsida</taxon>
        <taxon>Poales</taxon>
        <taxon>Poaceae</taxon>
        <taxon>PACMAD clade</taxon>
        <taxon>Panicoideae</taxon>
        <taxon>Andropogonodae</taxon>
        <taxon>Paspaleae</taxon>
        <taxon>Paspalinae</taxon>
        <taxon>Paspalum</taxon>
    </lineage>
</organism>